<evidence type="ECO:0008006" key="3">
    <source>
        <dbReference type="Google" id="ProtNLM"/>
    </source>
</evidence>
<proteinExistence type="predicted"/>
<name>A0A147F444_MICTE</name>
<gene>
    <name evidence="1" type="ORF">RSA3_15620</name>
</gene>
<dbReference type="RefSeq" id="WP_058614978.1">
    <property type="nucleotide sequence ID" value="NZ_LDRV01000104.1"/>
</dbReference>
<sequence length="215" mass="22986">MTIAVIADIVASRQLADRAAAQKRLAETVDRVQRDHAVAAVPLSAVVGDELQGEFSTLPAAMSWLLLFRLALPDEVDCRFGIGIGEVRPIALDDRTIPEGPAWWAARAAIEHVEHLQQRAAPLARTWIELGEGEDASMVDALALANAYALSRDQLVSAMSERARRLTYGRCLGRSQRRLAESEGITQSAVSQTLSAAGSAAIVEGFAALSSGVRS</sequence>
<dbReference type="Pfam" id="PF16264">
    <property type="entry name" value="SatD"/>
    <property type="match status" value="1"/>
</dbReference>
<comment type="caution">
    <text evidence="1">The sequence shown here is derived from an EMBL/GenBank/DDBJ whole genome shotgun (WGS) entry which is preliminary data.</text>
</comment>
<evidence type="ECO:0000313" key="2">
    <source>
        <dbReference type="Proteomes" id="UP000072189"/>
    </source>
</evidence>
<dbReference type="EMBL" id="LDRV01000104">
    <property type="protein sequence ID" value="KTS08353.1"/>
    <property type="molecule type" value="Genomic_DNA"/>
</dbReference>
<dbReference type="InterPro" id="IPR032580">
    <property type="entry name" value="SatD"/>
</dbReference>
<protein>
    <recommendedName>
        <fullName evidence="3">SatD family (SatD)</fullName>
    </recommendedName>
</protein>
<accession>A0A147F444</accession>
<evidence type="ECO:0000313" key="1">
    <source>
        <dbReference type="EMBL" id="KTS08353.1"/>
    </source>
</evidence>
<dbReference type="AlphaFoldDB" id="A0A147F444"/>
<dbReference type="Proteomes" id="UP000072189">
    <property type="component" value="Unassembled WGS sequence"/>
</dbReference>
<organism evidence="1 2">
    <name type="scientific">Microbacterium testaceum</name>
    <name type="common">Aureobacterium testaceum</name>
    <name type="synonym">Brevibacterium testaceum</name>
    <dbReference type="NCBI Taxonomy" id="2033"/>
    <lineage>
        <taxon>Bacteria</taxon>
        <taxon>Bacillati</taxon>
        <taxon>Actinomycetota</taxon>
        <taxon>Actinomycetes</taxon>
        <taxon>Micrococcales</taxon>
        <taxon>Microbacteriaceae</taxon>
        <taxon>Microbacterium</taxon>
    </lineage>
</organism>
<dbReference type="PATRIC" id="fig|2033.7.peg.300"/>
<reference evidence="1 2" key="1">
    <citation type="journal article" date="2016" name="Front. Microbiol.">
        <title>Genomic Resource of Rice Seed Associated Bacteria.</title>
        <authorList>
            <person name="Midha S."/>
            <person name="Bansal K."/>
            <person name="Sharma S."/>
            <person name="Kumar N."/>
            <person name="Patil P.P."/>
            <person name="Chaudhry V."/>
            <person name="Patil P.B."/>
        </authorList>
    </citation>
    <scope>NUCLEOTIDE SEQUENCE [LARGE SCALE GENOMIC DNA]</scope>
    <source>
        <strain evidence="1 2">RSA3</strain>
    </source>
</reference>